<keyword evidence="2" id="KW-0238">DNA-binding</keyword>
<protein>
    <submittedName>
        <fullName evidence="5">AraC family transcriptional regulator</fullName>
    </submittedName>
</protein>
<organism evidence="5 6">
    <name type="scientific">Candidatus Pristimantibacillus lignocellulolyticus</name>
    <dbReference type="NCBI Taxonomy" id="2994561"/>
    <lineage>
        <taxon>Bacteria</taxon>
        <taxon>Bacillati</taxon>
        <taxon>Bacillota</taxon>
        <taxon>Bacilli</taxon>
        <taxon>Bacillales</taxon>
        <taxon>Paenibacillaceae</taxon>
        <taxon>Candidatus Pristimantibacillus</taxon>
    </lineage>
</organism>
<dbReference type="PROSITE" id="PS01124">
    <property type="entry name" value="HTH_ARAC_FAMILY_2"/>
    <property type="match status" value="1"/>
</dbReference>
<dbReference type="SMART" id="SM00342">
    <property type="entry name" value="HTH_ARAC"/>
    <property type="match status" value="1"/>
</dbReference>
<dbReference type="SMART" id="SM00871">
    <property type="entry name" value="AraC_E_bind"/>
    <property type="match status" value="1"/>
</dbReference>
<keyword evidence="1" id="KW-0805">Transcription regulation</keyword>
<keyword evidence="3" id="KW-0804">Transcription</keyword>
<evidence type="ECO:0000256" key="1">
    <source>
        <dbReference type="ARBA" id="ARBA00023015"/>
    </source>
</evidence>
<dbReference type="PANTHER" id="PTHR47504">
    <property type="entry name" value="RIGHT ORIGIN-BINDING PROTEIN"/>
    <property type="match status" value="1"/>
</dbReference>
<evidence type="ECO:0000259" key="4">
    <source>
        <dbReference type="PROSITE" id="PS01124"/>
    </source>
</evidence>
<dbReference type="Gene3D" id="3.20.80.10">
    <property type="entry name" value="Regulatory factor, effector binding domain"/>
    <property type="match status" value="1"/>
</dbReference>
<dbReference type="GO" id="GO:0043565">
    <property type="term" value="F:sequence-specific DNA binding"/>
    <property type="evidence" value="ECO:0007669"/>
    <property type="project" value="InterPro"/>
</dbReference>
<dbReference type="KEGG" id="plig:NAG76_06230"/>
<feature type="domain" description="HTH araC/xylS-type" evidence="4">
    <location>
        <begin position="8"/>
        <end position="106"/>
    </location>
</feature>
<dbReference type="Gene3D" id="1.10.10.60">
    <property type="entry name" value="Homeodomain-like"/>
    <property type="match status" value="2"/>
</dbReference>
<evidence type="ECO:0000256" key="2">
    <source>
        <dbReference type="ARBA" id="ARBA00023125"/>
    </source>
</evidence>
<dbReference type="SUPFAM" id="SSF55136">
    <property type="entry name" value="Probable bacterial effector-binding domain"/>
    <property type="match status" value="1"/>
</dbReference>
<name>A0A9J6ZJ40_9BACL</name>
<sequence length="294" mass="34036">METLVLLRQAIDYMEDRLETKLEIEDIAKSAMSSKYHFQRIFHAVTGFTVTEYIRNRRLTLSAEELASTDIKVIDVALKYGYESPEAFTKAFQRLHGITPSSAKKKDVKLKSFPRISFQIQIKGVVEMNYRIVEENASTVIGKNFIIQKDASKEIPVFVEMIWKNGTHDQINKVVGNETGSLLYGYHYDFSEDGTKRYLMGAEVKEGNEIPQNLTVLEIPTQTYAVFDSKEKIPDDVEIGLEIVNVWRRIYTEWFPSVNFEQVEGPCIEKYYWTDDSQTESICEVWIPVQRKNL</sequence>
<dbReference type="Pfam" id="PF14526">
    <property type="entry name" value="Cass2"/>
    <property type="match status" value="1"/>
</dbReference>
<dbReference type="PROSITE" id="PS00041">
    <property type="entry name" value="HTH_ARAC_FAMILY_1"/>
    <property type="match status" value="1"/>
</dbReference>
<dbReference type="GO" id="GO:0003700">
    <property type="term" value="F:DNA-binding transcription factor activity"/>
    <property type="evidence" value="ECO:0007669"/>
    <property type="project" value="InterPro"/>
</dbReference>
<proteinExistence type="predicted"/>
<evidence type="ECO:0000256" key="3">
    <source>
        <dbReference type="ARBA" id="ARBA00023163"/>
    </source>
</evidence>
<dbReference type="Proteomes" id="UP001056756">
    <property type="component" value="Chromosome"/>
</dbReference>
<dbReference type="PRINTS" id="PR00032">
    <property type="entry name" value="HTHARAC"/>
</dbReference>
<gene>
    <name evidence="5" type="ORF">NAG76_06230</name>
</gene>
<dbReference type="InterPro" id="IPR010499">
    <property type="entry name" value="AraC_E-bd"/>
</dbReference>
<dbReference type="InterPro" id="IPR009057">
    <property type="entry name" value="Homeodomain-like_sf"/>
</dbReference>
<evidence type="ECO:0000313" key="5">
    <source>
        <dbReference type="EMBL" id="URN95840.1"/>
    </source>
</evidence>
<dbReference type="InterPro" id="IPR050959">
    <property type="entry name" value="MarA-like"/>
</dbReference>
<dbReference type="EMBL" id="CP097899">
    <property type="protein sequence ID" value="URN95840.1"/>
    <property type="molecule type" value="Genomic_DNA"/>
</dbReference>
<evidence type="ECO:0000313" key="6">
    <source>
        <dbReference type="Proteomes" id="UP001056756"/>
    </source>
</evidence>
<dbReference type="SUPFAM" id="SSF46689">
    <property type="entry name" value="Homeodomain-like"/>
    <property type="match status" value="2"/>
</dbReference>
<dbReference type="PANTHER" id="PTHR47504:SF5">
    <property type="entry name" value="RIGHT ORIGIN-BINDING PROTEIN"/>
    <property type="match status" value="1"/>
</dbReference>
<dbReference type="InterPro" id="IPR020449">
    <property type="entry name" value="Tscrpt_reg_AraC-type_HTH"/>
</dbReference>
<dbReference type="InterPro" id="IPR018062">
    <property type="entry name" value="HTH_AraC-typ_CS"/>
</dbReference>
<dbReference type="InterPro" id="IPR011256">
    <property type="entry name" value="Reg_factor_effector_dom_sf"/>
</dbReference>
<accession>A0A9J6ZJ40</accession>
<dbReference type="InterPro" id="IPR018060">
    <property type="entry name" value="HTH_AraC"/>
</dbReference>
<reference evidence="5" key="1">
    <citation type="submission" date="2022-05" db="EMBL/GenBank/DDBJ databases">
        <title>Novel bacterial taxa in a minimal lignocellulolytic consortium and its capacity to transform plastics disclosed by genome-resolved metagenomics.</title>
        <authorList>
            <person name="Rodriguez C.A.D."/>
            <person name="Diaz-Garcia L."/>
            <person name="Herrera K."/>
            <person name="Tarazona N.A."/>
            <person name="Sproer C."/>
            <person name="Overmann J."/>
            <person name="Jimenez D.J."/>
        </authorList>
    </citation>
    <scope>NUCLEOTIDE SEQUENCE</scope>
    <source>
        <strain evidence="5">MAG5</strain>
    </source>
</reference>
<dbReference type="Pfam" id="PF12833">
    <property type="entry name" value="HTH_18"/>
    <property type="match status" value="1"/>
</dbReference>
<dbReference type="InterPro" id="IPR029441">
    <property type="entry name" value="Cass2"/>
</dbReference>
<dbReference type="AlphaFoldDB" id="A0A9J6ZJ40"/>